<sequence>MGLPGCRDAAGAGCLSSDTGCGGGRDEMTNKGADVKNEVLWAPWRMQYILGPKGDDCVFCIPKDTGQDRQRLILARGTHTFVIMNKFPYNSGHLMVTPYRHTSCLTELDQEEMLEVANGLAFCTAVMKKAFNPQGINIGLNIGEAAGSGIAAHLHFQMVPRWNGDSSFMAVFGETRVVPELLESTYDRIKPLFADYPRGGGAAR</sequence>
<feature type="domain" description="HIT" evidence="2">
    <location>
        <begin position="58"/>
        <end position="168"/>
    </location>
</feature>
<dbReference type="InterPro" id="IPR006768">
    <property type="entry name" value="Cwf19-like_C_dom-1"/>
</dbReference>
<comment type="caution">
    <text evidence="3">The sequence shown here is derived from an EMBL/GenBank/DDBJ whole genome shotgun (WGS) entry which is preliminary data.</text>
</comment>
<dbReference type="InterPro" id="IPR036265">
    <property type="entry name" value="HIT-like_sf"/>
</dbReference>
<evidence type="ECO:0000313" key="3">
    <source>
        <dbReference type="EMBL" id="KUG29465.1"/>
    </source>
</evidence>
<dbReference type="PANTHER" id="PTHR42997:SF1">
    <property type="entry name" value="AP-4-A PHOSPHORYLASE"/>
    <property type="match status" value="1"/>
</dbReference>
<accession>A0A0W8G8P7</accession>
<dbReference type="PANTHER" id="PTHR42997">
    <property type="entry name" value="HIT FAMILY HYDROLASE"/>
    <property type="match status" value="1"/>
</dbReference>
<dbReference type="PROSITE" id="PS51084">
    <property type="entry name" value="HIT_2"/>
    <property type="match status" value="1"/>
</dbReference>
<dbReference type="Pfam" id="PF04677">
    <property type="entry name" value="CwfJ_C_1"/>
    <property type="match status" value="1"/>
</dbReference>
<dbReference type="AlphaFoldDB" id="A0A0W8G8P7"/>
<evidence type="ECO:0000259" key="2">
    <source>
        <dbReference type="PROSITE" id="PS51084"/>
    </source>
</evidence>
<keyword evidence="1" id="KW-0547">Nucleotide-binding</keyword>
<reference evidence="3" key="1">
    <citation type="journal article" date="2015" name="Proc. Natl. Acad. Sci. U.S.A.">
        <title>Networks of energetic and metabolic interactions define dynamics in microbial communities.</title>
        <authorList>
            <person name="Embree M."/>
            <person name="Liu J.K."/>
            <person name="Al-Bassam M.M."/>
            <person name="Zengler K."/>
        </authorList>
    </citation>
    <scope>NUCLEOTIDE SEQUENCE</scope>
</reference>
<organism evidence="3">
    <name type="scientific">hydrocarbon metagenome</name>
    <dbReference type="NCBI Taxonomy" id="938273"/>
    <lineage>
        <taxon>unclassified sequences</taxon>
        <taxon>metagenomes</taxon>
        <taxon>ecological metagenomes</taxon>
    </lineage>
</organism>
<dbReference type="InterPro" id="IPR039383">
    <property type="entry name" value="FHIT"/>
</dbReference>
<gene>
    <name evidence="3" type="ORF">ASZ90_000636</name>
</gene>
<dbReference type="CDD" id="cd01275">
    <property type="entry name" value="FHIT"/>
    <property type="match status" value="1"/>
</dbReference>
<evidence type="ECO:0000256" key="1">
    <source>
        <dbReference type="ARBA" id="ARBA00022741"/>
    </source>
</evidence>
<proteinExistence type="predicted"/>
<dbReference type="InterPro" id="IPR052908">
    <property type="entry name" value="AP-4-A_phosphorylase"/>
</dbReference>
<dbReference type="GO" id="GO:0003824">
    <property type="term" value="F:catalytic activity"/>
    <property type="evidence" value="ECO:0007669"/>
    <property type="project" value="InterPro"/>
</dbReference>
<dbReference type="InterPro" id="IPR011146">
    <property type="entry name" value="HIT-like"/>
</dbReference>
<dbReference type="GO" id="GO:0000166">
    <property type="term" value="F:nucleotide binding"/>
    <property type="evidence" value="ECO:0007669"/>
    <property type="project" value="UniProtKB-KW"/>
</dbReference>
<name>A0A0W8G8P7_9ZZZZ</name>
<protein>
    <submittedName>
        <fullName evidence="3">Hit family protein</fullName>
    </submittedName>
</protein>
<dbReference type="SUPFAM" id="SSF54197">
    <property type="entry name" value="HIT-like"/>
    <property type="match status" value="1"/>
</dbReference>
<dbReference type="EMBL" id="LNQE01000080">
    <property type="protein sequence ID" value="KUG29465.1"/>
    <property type="molecule type" value="Genomic_DNA"/>
</dbReference>
<dbReference type="Gene3D" id="3.30.428.10">
    <property type="entry name" value="HIT-like"/>
    <property type="match status" value="1"/>
</dbReference>